<dbReference type="SMART" id="SM00481">
    <property type="entry name" value="POLIIIAc"/>
    <property type="match status" value="1"/>
</dbReference>
<dbReference type="Gene3D" id="3.20.20.140">
    <property type="entry name" value="Metal-dependent hydrolases"/>
    <property type="match status" value="1"/>
</dbReference>
<dbReference type="SUPFAM" id="SSF89550">
    <property type="entry name" value="PHP domain-like"/>
    <property type="match status" value="1"/>
</dbReference>
<dbReference type="Proteomes" id="UP000561271">
    <property type="component" value="Unassembled WGS sequence"/>
</dbReference>
<reference evidence="2 3" key="1">
    <citation type="journal article" date="2020" name="Front. Microbiol.">
        <title>Single-cell genomics of novel Actinobacteria with the Wood-Ljungdahl pathway discovered in a serpentinizing system.</title>
        <authorList>
            <person name="Merino N."/>
            <person name="Kawai M."/>
            <person name="Boyd E.S."/>
            <person name="Colman D.R."/>
            <person name="McGlynn S.E."/>
            <person name="Nealson K.H."/>
            <person name="Kurokawa K."/>
            <person name="Hongoh Y."/>
        </authorList>
    </citation>
    <scope>NUCLEOTIDE SEQUENCE [LARGE SCALE GENOMIC DNA]</scope>
    <source>
        <strain evidence="2 3">S44</strain>
    </source>
</reference>
<dbReference type="EMBL" id="BLSC01000462">
    <property type="protein sequence ID" value="GFP38274.1"/>
    <property type="molecule type" value="Genomic_DNA"/>
</dbReference>
<sequence length="97" mass="10415">MRILADLHVHTLASGHAYSTIEEIAAAAAAKQLEVVAITDHGPAMPGGPHEYYFGNLWVLPAEVGGVTILRGAEVNILEEHGRLDLPEVLLKQLDIV</sequence>
<feature type="domain" description="Polymerase/histidinol phosphatase N-terminal" evidence="1">
    <location>
        <begin position="5"/>
        <end position="79"/>
    </location>
</feature>
<gene>
    <name evidence="2" type="ORF">HKBW3S44_01954</name>
</gene>
<dbReference type="Pfam" id="PF02811">
    <property type="entry name" value="PHP"/>
    <property type="match status" value="1"/>
</dbReference>
<keyword evidence="2" id="KW-0378">Hydrolase</keyword>
<comment type="caution">
    <text evidence="2">The sequence shown here is derived from an EMBL/GenBank/DDBJ whole genome shotgun (WGS) entry which is preliminary data.</text>
</comment>
<evidence type="ECO:0000259" key="1">
    <source>
        <dbReference type="SMART" id="SM00481"/>
    </source>
</evidence>
<accession>A0A6V8Q2H3</accession>
<dbReference type="InterPro" id="IPR016195">
    <property type="entry name" value="Pol/histidinol_Pase-like"/>
</dbReference>
<dbReference type="PANTHER" id="PTHR36928">
    <property type="entry name" value="PHOSPHATASE YCDX-RELATED"/>
    <property type="match status" value="1"/>
</dbReference>
<dbReference type="PANTHER" id="PTHR36928:SF1">
    <property type="entry name" value="PHOSPHATASE YCDX-RELATED"/>
    <property type="match status" value="1"/>
</dbReference>
<dbReference type="InterPro" id="IPR050243">
    <property type="entry name" value="PHP_phosphatase"/>
</dbReference>
<dbReference type="GO" id="GO:0042578">
    <property type="term" value="F:phosphoric ester hydrolase activity"/>
    <property type="evidence" value="ECO:0007669"/>
    <property type="project" value="TreeGrafter"/>
</dbReference>
<name>A0A6V8Q2H3_9ACTN</name>
<dbReference type="RefSeq" id="WP_176232267.1">
    <property type="nucleotide sequence ID" value="NZ_BLSC01000462.1"/>
</dbReference>
<organism evidence="2 3">
    <name type="scientific">Candidatus Hakubella thermalkaliphila</name>
    <dbReference type="NCBI Taxonomy" id="2754717"/>
    <lineage>
        <taxon>Bacteria</taxon>
        <taxon>Bacillati</taxon>
        <taxon>Actinomycetota</taxon>
        <taxon>Actinomycetota incertae sedis</taxon>
        <taxon>Candidatus Hakubellales</taxon>
        <taxon>Candidatus Hakubellaceae</taxon>
        <taxon>Candidatus Hakubella</taxon>
    </lineage>
</organism>
<dbReference type="InterPro" id="IPR003141">
    <property type="entry name" value="Pol/His_phosphatase_N"/>
</dbReference>
<dbReference type="InterPro" id="IPR004013">
    <property type="entry name" value="PHP_dom"/>
</dbReference>
<dbReference type="GO" id="GO:0005829">
    <property type="term" value="C:cytosol"/>
    <property type="evidence" value="ECO:0007669"/>
    <property type="project" value="TreeGrafter"/>
</dbReference>
<dbReference type="AlphaFoldDB" id="A0A6V8Q2H3"/>
<protein>
    <submittedName>
        <fullName evidence="2">Putative hydrolase</fullName>
    </submittedName>
</protein>
<evidence type="ECO:0000313" key="3">
    <source>
        <dbReference type="Proteomes" id="UP000561271"/>
    </source>
</evidence>
<proteinExistence type="predicted"/>
<evidence type="ECO:0000313" key="2">
    <source>
        <dbReference type="EMBL" id="GFP38274.1"/>
    </source>
</evidence>
<dbReference type="GO" id="GO:0008270">
    <property type="term" value="F:zinc ion binding"/>
    <property type="evidence" value="ECO:0007669"/>
    <property type="project" value="TreeGrafter"/>
</dbReference>
<feature type="non-terminal residue" evidence="2">
    <location>
        <position position="97"/>
    </location>
</feature>